<keyword evidence="1" id="KW-0732">Signal</keyword>
<keyword evidence="3" id="KW-1185">Reference proteome</keyword>
<gene>
    <name evidence="2" type="ORF">KFL_001230010</name>
</gene>
<dbReference type="AlphaFoldDB" id="A0A1Y1HX78"/>
<evidence type="ECO:0000313" key="3">
    <source>
        <dbReference type="Proteomes" id="UP000054558"/>
    </source>
</evidence>
<reference evidence="2 3" key="1">
    <citation type="journal article" date="2014" name="Nat. Commun.">
        <title>Klebsormidium flaccidum genome reveals primary factors for plant terrestrial adaptation.</title>
        <authorList>
            <person name="Hori K."/>
            <person name="Maruyama F."/>
            <person name="Fujisawa T."/>
            <person name="Togashi T."/>
            <person name="Yamamoto N."/>
            <person name="Seo M."/>
            <person name="Sato S."/>
            <person name="Yamada T."/>
            <person name="Mori H."/>
            <person name="Tajima N."/>
            <person name="Moriyama T."/>
            <person name="Ikeuchi M."/>
            <person name="Watanabe M."/>
            <person name="Wada H."/>
            <person name="Kobayashi K."/>
            <person name="Saito M."/>
            <person name="Masuda T."/>
            <person name="Sasaki-Sekimoto Y."/>
            <person name="Mashiguchi K."/>
            <person name="Awai K."/>
            <person name="Shimojima M."/>
            <person name="Masuda S."/>
            <person name="Iwai M."/>
            <person name="Nobusawa T."/>
            <person name="Narise T."/>
            <person name="Kondo S."/>
            <person name="Saito H."/>
            <person name="Sato R."/>
            <person name="Murakawa M."/>
            <person name="Ihara Y."/>
            <person name="Oshima-Yamada Y."/>
            <person name="Ohtaka K."/>
            <person name="Satoh M."/>
            <person name="Sonobe K."/>
            <person name="Ishii M."/>
            <person name="Ohtani R."/>
            <person name="Kanamori-Sato M."/>
            <person name="Honoki R."/>
            <person name="Miyazaki D."/>
            <person name="Mochizuki H."/>
            <person name="Umetsu J."/>
            <person name="Higashi K."/>
            <person name="Shibata D."/>
            <person name="Kamiya Y."/>
            <person name="Sato N."/>
            <person name="Nakamura Y."/>
            <person name="Tabata S."/>
            <person name="Ida S."/>
            <person name="Kurokawa K."/>
            <person name="Ohta H."/>
        </authorList>
    </citation>
    <scope>NUCLEOTIDE SEQUENCE [LARGE SCALE GENOMIC DNA]</scope>
    <source>
        <strain evidence="2 3">NIES-2285</strain>
    </source>
</reference>
<name>A0A1Y1HX78_KLENI</name>
<proteinExistence type="predicted"/>
<sequence length="178" mass="19052">MKQLVFLFLAVILAAQKVRTAELPAGSQLAAAQTVRSAGNRRLLQDTVVSDYTAWCTASRDTTPSYYGTFTPAYVFLPYDVIILQAAVDPCNSAVFNINGQDVKLPAIVTGSVTETALLDGRRVTVARLQVSGVFAPMVGAPIDDLDVYAVSILGVDYFGAEFDDPIQHALVTSGFSK</sequence>
<feature type="signal peptide" evidence="1">
    <location>
        <begin position="1"/>
        <end position="20"/>
    </location>
</feature>
<evidence type="ECO:0000256" key="1">
    <source>
        <dbReference type="SAM" id="SignalP"/>
    </source>
</evidence>
<evidence type="ECO:0000313" key="2">
    <source>
        <dbReference type="EMBL" id="GAQ82753.1"/>
    </source>
</evidence>
<dbReference type="EMBL" id="DF237072">
    <property type="protein sequence ID" value="GAQ82753.1"/>
    <property type="molecule type" value="Genomic_DNA"/>
</dbReference>
<accession>A0A1Y1HX78</accession>
<protein>
    <submittedName>
        <fullName evidence="2">Uncharacterized protein</fullName>
    </submittedName>
</protein>
<feature type="chain" id="PRO_5013163726" evidence="1">
    <location>
        <begin position="21"/>
        <end position="178"/>
    </location>
</feature>
<organism evidence="2 3">
    <name type="scientific">Klebsormidium nitens</name>
    <name type="common">Green alga</name>
    <name type="synonym">Ulothrix nitens</name>
    <dbReference type="NCBI Taxonomy" id="105231"/>
    <lineage>
        <taxon>Eukaryota</taxon>
        <taxon>Viridiplantae</taxon>
        <taxon>Streptophyta</taxon>
        <taxon>Klebsormidiophyceae</taxon>
        <taxon>Klebsormidiales</taxon>
        <taxon>Klebsormidiaceae</taxon>
        <taxon>Klebsormidium</taxon>
    </lineage>
</organism>
<dbReference type="Proteomes" id="UP000054558">
    <property type="component" value="Unassembled WGS sequence"/>
</dbReference>
<feature type="non-terminal residue" evidence="2">
    <location>
        <position position="178"/>
    </location>
</feature>